<evidence type="ECO:0000313" key="2">
    <source>
        <dbReference type="Proteomes" id="UP000251666"/>
    </source>
</evidence>
<accession>A0A2Z4ZKG5</accession>
<name>A0A2Z4ZKG5_9PSED</name>
<dbReference type="EMBL" id="CP022202">
    <property type="protein sequence ID" value="AXA63768.1"/>
    <property type="molecule type" value="Genomic_DNA"/>
</dbReference>
<dbReference type="AlphaFoldDB" id="A0A2Z4ZKG5"/>
<dbReference type="Proteomes" id="UP000251666">
    <property type="component" value="Chromosome"/>
</dbReference>
<dbReference type="KEGG" id="pthv:CE140_28080"/>
<protein>
    <submittedName>
        <fullName evidence="1">Uncharacterized protein</fullName>
    </submittedName>
</protein>
<keyword evidence="2" id="KW-1185">Reference proteome</keyword>
<proteinExistence type="predicted"/>
<evidence type="ECO:0000313" key="1">
    <source>
        <dbReference type="EMBL" id="AXA63768.1"/>
    </source>
</evidence>
<reference evidence="2" key="1">
    <citation type="journal article" date="2021" name="Front. Microbiol.">
        <title>Genomic Analysis of the 1-Aminocyclopropane-1-Carboxylate Deaminase-Producing Pseudomonas thivervalensis SC5 Reveals Its Multifaceted Roles in Soil and in Beneficial Interactions With Plants.</title>
        <authorList>
            <person name="Nascimento F.X."/>
            <person name="Uron P."/>
            <person name="Glick B.R."/>
            <person name="Giachini A."/>
            <person name="Rossi M.J."/>
        </authorList>
    </citation>
    <scope>NUCLEOTIDE SEQUENCE [LARGE SCALE GENOMIC DNA]</scope>
    <source>
        <strain evidence="2">PLM3</strain>
    </source>
</reference>
<organism evidence="1 2">
    <name type="scientific">Pseudomonas thivervalensis</name>
    <dbReference type="NCBI Taxonomy" id="86265"/>
    <lineage>
        <taxon>Bacteria</taxon>
        <taxon>Pseudomonadati</taxon>
        <taxon>Pseudomonadota</taxon>
        <taxon>Gammaproteobacteria</taxon>
        <taxon>Pseudomonadales</taxon>
        <taxon>Pseudomonadaceae</taxon>
        <taxon>Pseudomonas</taxon>
    </lineage>
</organism>
<sequence>MLKVFQQLLTGLAAKPFADVSDEETIGVERMAHKSAGSGVVVGEGARMRGLAEGLSNPSDAPYNPWRGSLLPLGCEAALKSCGRCAAEREQAPSPRGWWCSG</sequence>
<gene>
    <name evidence="1" type="ORF">CEQ51_28075</name>
</gene>